<evidence type="ECO:0000313" key="2">
    <source>
        <dbReference type="Proteomes" id="UP000831701"/>
    </source>
</evidence>
<dbReference type="EMBL" id="CM041543">
    <property type="protein sequence ID" value="KAI3363996.1"/>
    <property type="molecule type" value="Genomic_DNA"/>
</dbReference>
<accession>A0ACB8W8E3</accession>
<evidence type="ECO:0000313" key="1">
    <source>
        <dbReference type="EMBL" id="KAI3363996.1"/>
    </source>
</evidence>
<reference evidence="1" key="1">
    <citation type="submission" date="2022-04" db="EMBL/GenBank/DDBJ databases">
        <title>Jade perch genome.</title>
        <authorList>
            <person name="Chao B."/>
        </authorList>
    </citation>
    <scope>NUCLEOTIDE SEQUENCE</scope>
    <source>
        <strain evidence="1">CB-2022</strain>
    </source>
</reference>
<comment type="caution">
    <text evidence="1">The sequence shown here is derived from an EMBL/GenBank/DDBJ whole genome shotgun (WGS) entry which is preliminary data.</text>
</comment>
<gene>
    <name evidence="1" type="ORF">L3Q82_001592</name>
</gene>
<keyword evidence="2" id="KW-1185">Reference proteome</keyword>
<proteinExistence type="predicted"/>
<dbReference type="Proteomes" id="UP000831701">
    <property type="component" value="Chromosome 13"/>
</dbReference>
<protein>
    <submittedName>
        <fullName evidence="1">Uncharacterized protein</fullName>
    </submittedName>
</protein>
<name>A0ACB8W8E3_9TELE</name>
<organism evidence="1 2">
    <name type="scientific">Scortum barcoo</name>
    <name type="common">barcoo grunter</name>
    <dbReference type="NCBI Taxonomy" id="214431"/>
    <lineage>
        <taxon>Eukaryota</taxon>
        <taxon>Metazoa</taxon>
        <taxon>Chordata</taxon>
        <taxon>Craniata</taxon>
        <taxon>Vertebrata</taxon>
        <taxon>Euteleostomi</taxon>
        <taxon>Actinopterygii</taxon>
        <taxon>Neopterygii</taxon>
        <taxon>Teleostei</taxon>
        <taxon>Neoteleostei</taxon>
        <taxon>Acanthomorphata</taxon>
        <taxon>Eupercaria</taxon>
        <taxon>Centrarchiformes</taxon>
        <taxon>Terapontoidei</taxon>
        <taxon>Terapontidae</taxon>
        <taxon>Scortum</taxon>
    </lineage>
</organism>
<sequence length="177" mass="19700">MEEPAESPDETPTEEQPVCDVSVTEEDLTYADSEVVEGPKDTNKDSVKDQEEVLSSDADGVLDADQLSAPSTSSHHTSELHCEEGTDQIQSLQPSTNRPSIRIELVPPDEDEEEERWETPNHLLLLLGFEHSEWQLVQTARSLVQAAMNAAVDQLTREQQSESDCIHREPPGCRDHA</sequence>